<comment type="caution">
    <text evidence="2">The sequence shown here is derived from an EMBL/GenBank/DDBJ whole genome shotgun (WGS) entry which is preliminary data.</text>
</comment>
<dbReference type="InterPro" id="IPR048394">
    <property type="entry name" value="FakA-like_M"/>
</dbReference>
<organism evidence="2 3">
    <name type="scientific">Neobacillus rhizosphaerae</name>
    <dbReference type="NCBI Taxonomy" id="2880965"/>
    <lineage>
        <taxon>Bacteria</taxon>
        <taxon>Bacillati</taxon>
        <taxon>Bacillota</taxon>
        <taxon>Bacilli</taxon>
        <taxon>Bacillales</taxon>
        <taxon>Bacillaceae</taxon>
        <taxon>Neobacillus</taxon>
    </lineage>
</organism>
<dbReference type="InterPro" id="IPR004007">
    <property type="entry name" value="DhaL_dom"/>
</dbReference>
<protein>
    <recommendedName>
        <fullName evidence="1">DhaL domain-containing protein</fullName>
    </recommendedName>
</protein>
<dbReference type="InterPro" id="IPR050270">
    <property type="entry name" value="DegV_domain_contain"/>
</dbReference>
<feature type="domain" description="DhaL" evidence="1">
    <location>
        <begin position="9"/>
        <end position="201"/>
    </location>
</feature>
<dbReference type="RefSeq" id="WP_248733627.1">
    <property type="nucleotide sequence ID" value="NZ_CALBWS010000001.1"/>
</dbReference>
<dbReference type="Pfam" id="PF02734">
    <property type="entry name" value="Dak2"/>
    <property type="match status" value="1"/>
</dbReference>
<dbReference type="InterPro" id="IPR036117">
    <property type="entry name" value="DhaL_dom_sf"/>
</dbReference>
<dbReference type="Proteomes" id="UP000838308">
    <property type="component" value="Unassembled WGS sequence"/>
</dbReference>
<sequence>MSITALDGKRFAEMVIQGANHLAANAKMVDALNVFPVPDGDTGTNMNLSMSSGAKEVKNNVQEHIGKVGVALSKGLLMGARGNSGVILSQLFRGFSKAVESKEKISGKDFAQAFEAGVETAYKAVMKPVEGTILTVAKDSAKKGVQAAQNSNDIIVIMEEVLKEAKASLKRTPDLLPVLKEVGVVDSGGQGLVIVYEGFLAVLKGENLPESSDLLPSMSEMVSAEHHKSVQGHINTEDIEFGYCTEFMVRFEQNKVGKQTFNEEVFRNDLSKFGDSLLVIADEDVAKVHIHSEQPGEVLTYGQRYGNLINMKIENMRQQHSNIVGETQTASESQRPDSLKEVQEYGIVTVSMGAGIADLFKSIGAHAVIEGGQTMNPSTEDIVKAVKQVNAKKVFILPNNKNIIMAAEQAADVSDEEIYVIPSKTVPQGLSALLAFNPIADVLANEAAMKDALNHVKTGQITFAVRDTQIDGLEIEKDDFMGIAEGKIIVKNKDKGKVAEDLLSKLLDEDSEILTIIYGNDVTEEEVKHLTDFVEEKFSDVEIEIHNGQQPLYSFIFSIE</sequence>
<dbReference type="InterPro" id="IPR033470">
    <property type="entry name" value="FakA-like_C"/>
</dbReference>
<reference evidence="2" key="1">
    <citation type="submission" date="2022-04" db="EMBL/GenBank/DDBJ databases">
        <authorList>
            <person name="Criscuolo A."/>
        </authorList>
    </citation>
    <scope>NUCLEOTIDE SEQUENCE</scope>
    <source>
        <strain evidence="2">CIP111895</strain>
    </source>
</reference>
<dbReference type="Pfam" id="PF13684">
    <property type="entry name" value="FakA-like_C"/>
    <property type="match status" value="1"/>
</dbReference>
<evidence type="ECO:0000313" key="3">
    <source>
        <dbReference type="Proteomes" id="UP000838308"/>
    </source>
</evidence>
<dbReference type="NCBIfam" id="TIGR03599">
    <property type="entry name" value="YloV"/>
    <property type="match status" value="1"/>
</dbReference>
<keyword evidence="3" id="KW-1185">Reference proteome</keyword>
<gene>
    <name evidence="2" type="ORF">BACCIP111895_00436</name>
</gene>
<dbReference type="SUPFAM" id="SSF101473">
    <property type="entry name" value="DhaL-like"/>
    <property type="match status" value="1"/>
</dbReference>
<proteinExistence type="predicted"/>
<dbReference type="SMART" id="SM01120">
    <property type="entry name" value="Dak2"/>
    <property type="match status" value="1"/>
</dbReference>
<dbReference type="Gene3D" id="1.25.40.340">
    <property type="match status" value="1"/>
</dbReference>
<dbReference type="PROSITE" id="PS51480">
    <property type="entry name" value="DHAL"/>
    <property type="match status" value="1"/>
</dbReference>
<dbReference type="PANTHER" id="PTHR33434">
    <property type="entry name" value="DEGV DOMAIN-CONTAINING PROTEIN DR_1986-RELATED"/>
    <property type="match status" value="1"/>
</dbReference>
<evidence type="ECO:0000259" key="1">
    <source>
        <dbReference type="PROSITE" id="PS51480"/>
    </source>
</evidence>
<dbReference type="InterPro" id="IPR019986">
    <property type="entry name" value="YloV-like"/>
</dbReference>
<dbReference type="SMART" id="SM01121">
    <property type="entry name" value="Dak1_2"/>
    <property type="match status" value="1"/>
</dbReference>
<dbReference type="Pfam" id="PF21645">
    <property type="entry name" value="FakA-like_M"/>
    <property type="match status" value="1"/>
</dbReference>
<evidence type="ECO:0000313" key="2">
    <source>
        <dbReference type="EMBL" id="CAH2713301.1"/>
    </source>
</evidence>
<name>A0ABN8KLI3_9BACI</name>
<dbReference type="PANTHER" id="PTHR33434:SF4">
    <property type="entry name" value="PHOSPHATASE PROTEIN"/>
    <property type="match status" value="1"/>
</dbReference>
<dbReference type="EMBL" id="CALBWS010000001">
    <property type="protein sequence ID" value="CAH2713301.1"/>
    <property type="molecule type" value="Genomic_DNA"/>
</dbReference>
<accession>A0ABN8KLI3</accession>